<dbReference type="RefSeq" id="WP_349343066.1">
    <property type="nucleotide sequence ID" value="NZ_CP157802.1"/>
</dbReference>
<dbReference type="CDD" id="cd00761">
    <property type="entry name" value="Glyco_tranf_GTA_type"/>
    <property type="match status" value="1"/>
</dbReference>
<dbReference type="AlphaFoldDB" id="A0AAU7MM27"/>
<dbReference type="EC" id="2.4.-.-" evidence="2"/>
<dbReference type="Gene3D" id="3.90.550.10">
    <property type="entry name" value="Spore Coat Polysaccharide Biosynthesis Protein SpsA, Chain A"/>
    <property type="match status" value="1"/>
</dbReference>
<accession>A0AAU7MM27</accession>
<feature type="domain" description="Glycosyltransferase 2-like" evidence="1">
    <location>
        <begin position="1"/>
        <end position="153"/>
    </location>
</feature>
<evidence type="ECO:0000259" key="1">
    <source>
        <dbReference type="Pfam" id="PF00535"/>
    </source>
</evidence>
<dbReference type="SUPFAM" id="SSF53448">
    <property type="entry name" value="Nucleotide-diphospho-sugar transferases"/>
    <property type="match status" value="1"/>
</dbReference>
<dbReference type="GO" id="GO:0016758">
    <property type="term" value="F:hexosyltransferase activity"/>
    <property type="evidence" value="ECO:0007669"/>
    <property type="project" value="UniProtKB-ARBA"/>
</dbReference>
<dbReference type="InterPro" id="IPR029044">
    <property type="entry name" value="Nucleotide-diphossugar_trans"/>
</dbReference>
<gene>
    <name evidence="2" type="ORF">ABNF92_19420</name>
</gene>
<dbReference type="InterPro" id="IPR001173">
    <property type="entry name" value="Glyco_trans_2-like"/>
</dbReference>
<dbReference type="PANTHER" id="PTHR22916:SF3">
    <property type="entry name" value="UDP-GLCNAC:BETAGAL BETA-1,3-N-ACETYLGLUCOSAMINYLTRANSFERASE-LIKE PROTEIN 1"/>
    <property type="match status" value="1"/>
</dbReference>
<keyword evidence="2" id="KW-0328">Glycosyltransferase</keyword>
<proteinExistence type="predicted"/>
<keyword evidence="2" id="KW-0808">Transferase</keyword>
<dbReference type="KEGG" id="mamm:ABNF92_19420"/>
<sequence length="338" mass="39153">MPIYNRRNFLKQAFQSLHQQTFQNWKLVVVDDGSTDDPLVELRSLANQTLQPVTYLKKNNGGPGSARAAGQKLICNEEFVAFFDSDDYWLPDYLQALIGELERIQEMDWVYCPCRRVDHESGKTLNESTFFDEVSNKPLGFRRLDHLRDGHTHLITNNNELVLMQLKEPINAGFQNSVFRATLINEIEIPYYRIGEDRYFLVAALLKGFRVGYINDVHVIYNVHDENISDTNLKKNDVEKAVLVQTELCRALRGIKRLTKIRPILTEVDHQVANIRFWLIGYNYYWQNGFVGKALYTMLKVLIGEPKNLRFIKTFLVSIIKAPIQYLACCKRSSDTHG</sequence>
<organism evidence="2">
    <name type="scientific">Marinobacter sp. MMG032</name>
    <dbReference type="NCBI Taxonomy" id="3158548"/>
    <lineage>
        <taxon>Bacteria</taxon>
        <taxon>Pseudomonadati</taxon>
        <taxon>Pseudomonadota</taxon>
        <taxon>Gammaproteobacteria</taxon>
        <taxon>Pseudomonadales</taxon>
        <taxon>Marinobacteraceae</taxon>
        <taxon>Marinobacter</taxon>
    </lineage>
</organism>
<dbReference type="Pfam" id="PF00535">
    <property type="entry name" value="Glycos_transf_2"/>
    <property type="match status" value="1"/>
</dbReference>
<dbReference type="PANTHER" id="PTHR22916">
    <property type="entry name" value="GLYCOSYLTRANSFERASE"/>
    <property type="match status" value="1"/>
</dbReference>
<evidence type="ECO:0000313" key="2">
    <source>
        <dbReference type="EMBL" id="XBQ19581.1"/>
    </source>
</evidence>
<dbReference type="EMBL" id="CP157802">
    <property type="protein sequence ID" value="XBQ19581.1"/>
    <property type="molecule type" value="Genomic_DNA"/>
</dbReference>
<name>A0AAU7MM27_9GAMM</name>
<protein>
    <submittedName>
        <fullName evidence="2">Glycosyltransferase family A protein</fullName>
        <ecNumber evidence="2">2.4.-.-</ecNumber>
    </submittedName>
</protein>
<reference evidence="2" key="1">
    <citation type="submission" date="2024-05" db="EMBL/GenBank/DDBJ databases">
        <title>Draft Genome Sequences of Flagellimonas sp. MMG031 and Marinobacter sp. MMG032 Isolated from the dinoflagellate Symbiodinium pilosum.</title>
        <authorList>
            <person name="Shikuma N.J."/>
            <person name="Farrell M.V."/>
        </authorList>
    </citation>
    <scope>NUCLEOTIDE SEQUENCE</scope>
    <source>
        <strain evidence="2">MMG032</strain>
    </source>
</reference>